<dbReference type="PANTHER" id="PTHR11587:SF2">
    <property type="entry name" value="ARGININOSUCCINATE SYNTHASE"/>
    <property type="match status" value="1"/>
</dbReference>
<dbReference type="SUPFAM" id="SSF52402">
    <property type="entry name" value="Adenine nucleotide alpha hydrolases-like"/>
    <property type="match status" value="1"/>
</dbReference>
<sequence>GAEELEGIEAKAKASGASECYIADLKEEMVADYIYPTLKTGAYYEGKYLLGTSMARPIIAKAQVEVARKVGADALCHGCTGKGNDQV</sequence>
<keyword evidence="1" id="KW-0436">Ligase</keyword>
<accession>A0A7Y0SFN6</accession>
<dbReference type="InterPro" id="IPR014729">
    <property type="entry name" value="Rossmann-like_a/b/a_fold"/>
</dbReference>
<dbReference type="Pfam" id="PF00764">
    <property type="entry name" value="Arginosuc_synth"/>
    <property type="match status" value="1"/>
</dbReference>
<dbReference type="Proteomes" id="UP000518904">
    <property type="component" value="Unassembled WGS sequence"/>
</dbReference>
<dbReference type="GO" id="GO:0000050">
    <property type="term" value="P:urea cycle"/>
    <property type="evidence" value="ECO:0007669"/>
    <property type="project" value="TreeGrafter"/>
</dbReference>
<dbReference type="GO" id="GO:0004055">
    <property type="term" value="F:argininosuccinate synthase activity"/>
    <property type="evidence" value="ECO:0007669"/>
    <property type="project" value="InterPro"/>
</dbReference>
<comment type="caution">
    <text evidence="5">The sequence shown here is derived from an EMBL/GenBank/DDBJ whole genome shotgun (WGS) entry which is preliminary data.</text>
</comment>
<feature type="domain" description="Arginosuccinate synthase-like N-terminal" evidence="4">
    <location>
        <begin position="2"/>
        <end position="87"/>
    </location>
</feature>
<evidence type="ECO:0000313" key="6">
    <source>
        <dbReference type="Proteomes" id="UP000518904"/>
    </source>
</evidence>
<proteinExistence type="predicted"/>
<dbReference type="InterPro" id="IPR001518">
    <property type="entry name" value="Arginosuc_synth"/>
</dbReference>
<dbReference type="GO" id="GO:0005737">
    <property type="term" value="C:cytoplasm"/>
    <property type="evidence" value="ECO:0007669"/>
    <property type="project" value="TreeGrafter"/>
</dbReference>
<evidence type="ECO:0000259" key="4">
    <source>
        <dbReference type="Pfam" id="PF00764"/>
    </source>
</evidence>
<evidence type="ECO:0000256" key="1">
    <source>
        <dbReference type="ARBA" id="ARBA00022598"/>
    </source>
</evidence>
<keyword evidence="2" id="KW-0547">Nucleotide-binding</keyword>
<organism evidence="5 6">
    <name type="scientific">Vibrio parahaemolyticus</name>
    <dbReference type="NCBI Taxonomy" id="670"/>
    <lineage>
        <taxon>Bacteria</taxon>
        <taxon>Pseudomonadati</taxon>
        <taxon>Pseudomonadota</taxon>
        <taxon>Gammaproteobacteria</taxon>
        <taxon>Vibrionales</taxon>
        <taxon>Vibrionaceae</taxon>
        <taxon>Vibrio</taxon>
    </lineage>
</organism>
<protein>
    <submittedName>
        <fullName evidence="5">Argininosuccinate synthase</fullName>
    </submittedName>
</protein>
<gene>
    <name evidence="5" type="ORF">HKB16_05820</name>
</gene>
<reference evidence="5 6" key="1">
    <citation type="submission" date="2020-04" db="EMBL/GenBank/DDBJ databases">
        <title>Whole-genome sequencing of Vibrio spp. from China reveals different genetic environments of blaCTX-M-14 among diverse lineages.</title>
        <authorList>
            <person name="Zheng Z."/>
            <person name="Ye L."/>
            <person name="Chen S."/>
        </authorList>
    </citation>
    <scope>NUCLEOTIDE SEQUENCE [LARGE SCALE GENOMIC DNA]</scope>
    <source>
        <strain evidence="5 6">Vb0551</strain>
    </source>
</reference>
<evidence type="ECO:0000256" key="2">
    <source>
        <dbReference type="ARBA" id="ARBA00022741"/>
    </source>
</evidence>
<dbReference type="AlphaFoldDB" id="A0A7Y0SFN6"/>
<evidence type="ECO:0000256" key="3">
    <source>
        <dbReference type="ARBA" id="ARBA00022840"/>
    </source>
</evidence>
<name>A0A7Y0SFN6_VIBPH</name>
<keyword evidence="3" id="KW-0067">ATP-binding</keyword>
<dbReference type="GO" id="GO:0006526">
    <property type="term" value="P:L-arginine biosynthetic process"/>
    <property type="evidence" value="ECO:0007669"/>
    <property type="project" value="InterPro"/>
</dbReference>
<dbReference type="EMBL" id="JABCLB010000678">
    <property type="protein sequence ID" value="NMU82397.1"/>
    <property type="molecule type" value="Genomic_DNA"/>
</dbReference>
<evidence type="ECO:0000313" key="5">
    <source>
        <dbReference type="EMBL" id="NMU82397.1"/>
    </source>
</evidence>
<dbReference type="GO" id="GO:0000053">
    <property type="term" value="P:argininosuccinate metabolic process"/>
    <property type="evidence" value="ECO:0007669"/>
    <property type="project" value="TreeGrafter"/>
</dbReference>
<dbReference type="GO" id="GO:0005524">
    <property type="term" value="F:ATP binding"/>
    <property type="evidence" value="ECO:0007669"/>
    <property type="project" value="UniProtKB-KW"/>
</dbReference>
<feature type="non-terminal residue" evidence="5">
    <location>
        <position position="1"/>
    </location>
</feature>
<dbReference type="Gene3D" id="3.40.50.620">
    <property type="entry name" value="HUPs"/>
    <property type="match status" value="1"/>
</dbReference>
<dbReference type="PANTHER" id="PTHR11587">
    <property type="entry name" value="ARGININOSUCCINATE SYNTHASE"/>
    <property type="match status" value="1"/>
</dbReference>
<feature type="non-terminal residue" evidence="5">
    <location>
        <position position="87"/>
    </location>
</feature>
<dbReference type="InterPro" id="IPR048267">
    <property type="entry name" value="Arginosuc_syn_N"/>
</dbReference>